<name>A0A5J4W1V4_9EUKA</name>
<proteinExistence type="predicted"/>
<evidence type="ECO:0000313" key="2">
    <source>
        <dbReference type="Proteomes" id="UP000324800"/>
    </source>
</evidence>
<evidence type="ECO:0000313" key="1">
    <source>
        <dbReference type="EMBL" id="KAA6388526.1"/>
    </source>
</evidence>
<dbReference type="AlphaFoldDB" id="A0A5J4W1V4"/>
<dbReference type="Proteomes" id="UP000324800">
    <property type="component" value="Unassembled WGS sequence"/>
</dbReference>
<comment type="caution">
    <text evidence="1">The sequence shown here is derived from an EMBL/GenBank/DDBJ whole genome shotgun (WGS) entry which is preliminary data.</text>
</comment>
<organism evidence="1 2">
    <name type="scientific">Streblomastix strix</name>
    <dbReference type="NCBI Taxonomy" id="222440"/>
    <lineage>
        <taxon>Eukaryota</taxon>
        <taxon>Metamonada</taxon>
        <taxon>Preaxostyla</taxon>
        <taxon>Oxymonadida</taxon>
        <taxon>Streblomastigidae</taxon>
        <taxon>Streblomastix</taxon>
    </lineage>
</organism>
<accession>A0A5J4W1V4</accession>
<dbReference type="EMBL" id="SNRW01003949">
    <property type="protein sequence ID" value="KAA6388526.1"/>
    <property type="molecule type" value="Genomic_DNA"/>
</dbReference>
<reference evidence="1 2" key="1">
    <citation type="submission" date="2019-03" db="EMBL/GenBank/DDBJ databases">
        <title>Single cell metagenomics reveals metabolic interactions within the superorganism composed of flagellate Streblomastix strix and complex community of Bacteroidetes bacteria on its surface.</title>
        <authorList>
            <person name="Treitli S.C."/>
            <person name="Kolisko M."/>
            <person name="Husnik F."/>
            <person name="Keeling P."/>
            <person name="Hampl V."/>
        </authorList>
    </citation>
    <scope>NUCLEOTIDE SEQUENCE [LARGE SCALE GENOMIC DNA]</scope>
    <source>
        <strain evidence="1">ST1C</strain>
    </source>
</reference>
<protein>
    <submittedName>
        <fullName evidence="1">Uncharacterized protein</fullName>
    </submittedName>
</protein>
<gene>
    <name evidence="1" type="ORF">EZS28_015948</name>
</gene>
<sequence length="103" mass="12144">MAKIMISLRHSALDPDKFIPRDALKRTAEANRYCNDNICLQLKQLTRNQNKFLMSMQRAQKRKQQQTCIDQLQKTLQVLSCTSKCPELSNVQQFKRMRVQETE</sequence>